<dbReference type="SUPFAM" id="SSF53098">
    <property type="entry name" value="Ribonuclease H-like"/>
    <property type="match status" value="1"/>
</dbReference>
<dbReference type="InterPro" id="IPR036397">
    <property type="entry name" value="RNaseH_sf"/>
</dbReference>
<dbReference type="Gene3D" id="3.30.420.10">
    <property type="entry name" value="Ribonuclease H-like superfamily/Ribonuclease H"/>
    <property type="match status" value="1"/>
</dbReference>
<gene>
    <name evidence="2" type="ORF">PACLA_8A006841</name>
</gene>
<dbReference type="Pfam" id="PF00665">
    <property type="entry name" value="rve"/>
    <property type="match status" value="1"/>
</dbReference>
<reference evidence="2" key="1">
    <citation type="submission" date="2020-04" db="EMBL/GenBank/DDBJ databases">
        <authorList>
            <person name="Alioto T."/>
            <person name="Alioto T."/>
            <person name="Gomez Garrido J."/>
        </authorList>
    </citation>
    <scope>NUCLEOTIDE SEQUENCE</scope>
    <source>
        <strain evidence="2">A484AB</strain>
    </source>
</reference>
<dbReference type="GO" id="GO:0015074">
    <property type="term" value="P:DNA integration"/>
    <property type="evidence" value="ECO:0007669"/>
    <property type="project" value="InterPro"/>
</dbReference>
<proteinExistence type="predicted"/>
<accession>A0A6S7KFA8</accession>
<evidence type="ECO:0000313" key="3">
    <source>
        <dbReference type="Proteomes" id="UP001152795"/>
    </source>
</evidence>
<dbReference type="InterPro" id="IPR001584">
    <property type="entry name" value="Integrase_cat-core"/>
</dbReference>
<dbReference type="PROSITE" id="PS50994">
    <property type="entry name" value="INTEGRASE"/>
    <property type="match status" value="1"/>
</dbReference>
<keyword evidence="3" id="KW-1185">Reference proteome</keyword>
<dbReference type="FunFam" id="3.30.420.10:FF:000063">
    <property type="entry name" value="Retrovirus-related Pol polyprotein from transposon 297-like Protein"/>
    <property type="match status" value="1"/>
</dbReference>
<dbReference type="InterPro" id="IPR012337">
    <property type="entry name" value="RNaseH-like_sf"/>
</dbReference>
<feature type="region of interest" description="Disordered" evidence="1">
    <location>
        <begin position="238"/>
        <end position="272"/>
    </location>
</feature>
<evidence type="ECO:0000313" key="2">
    <source>
        <dbReference type="EMBL" id="CAB4026142.1"/>
    </source>
</evidence>
<dbReference type="OrthoDB" id="775972at2759"/>
<dbReference type="PANTHER" id="PTHR37984">
    <property type="entry name" value="PROTEIN CBG26694"/>
    <property type="match status" value="1"/>
</dbReference>
<feature type="compositionally biased region" description="Basic and acidic residues" evidence="1">
    <location>
        <begin position="166"/>
        <end position="182"/>
    </location>
</feature>
<dbReference type="EMBL" id="CACRXK020014033">
    <property type="protein sequence ID" value="CAB4026142.1"/>
    <property type="molecule type" value="Genomic_DNA"/>
</dbReference>
<evidence type="ECO:0000256" key="1">
    <source>
        <dbReference type="SAM" id="MobiDB-lite"/>
    </source>
</evidence>
<dbReference type="GO" id="GO:0003676">
    <property type="term" value="F:nucleic acid binding"/>
    <property type="evidence" value="ECO:0007669"/>
    <property type="project" value="InterPro"/>
</dbReference>
<dbReference type="Proteomes" id="UP001152795">
    <property type="component" value="Unassembled WGS sequence"/>
</dbReference>
<comment type="caution">
    <text evidence="2">The sequence shown here is derived from an EMBL/GenBank/DDBJ whole genome shotgun (WGS) entry which is preliminary data.</text>
</comment>
<dbReference type="AlphaFoldDB" id="A0A6S7KFA8"/>
<sequence length="292" mass="34007">MSSASQIKISYFGVIAEQVVVLTDYYSRWPEVKILKSVTSKNILDWLLSVFATHGFPDEIKSDNASYFVSTEFKDTLTSWGIEHKTVTEYWPQANGQVERFNQVLEKHILTAQAEGKEWKPTIPIMLLHYRNTPHRMTGRTPSSLLMNREVKTKLPSFEQQTNDETETRKKDEEEKEKSKKYTDKKRKASPRNLEFHPDPMVITKINGTQIVLKDKNGTQHRRNSSHVKLYQQIPDPEEEIQSARKHDRQTEIREENTEATQTETNQSTTEAEIVLLRSTRNRKQPDYLKVG</sequence>
<feature type="compositionally biased region" description="Low complexity" evidence="1">
    <location>
        <begin position="259"/>
        <end position="272"/>
    </location>
</feature>
<organism evidence="2 3">
    <name type="scientific">Paramuricea clavata</name>
    <name type="common">Red gorgonian</name>
    <name type="synonym">Violescent sea-whip</name>
    <dbReference type="NCBI Taxonomy" id="317549"/>
    <lineage>
        <taxon>Eukaryota</taxon>
        <taxon>Metazoa</taxon>
        <taxon>Cnidaria</taxon>
        <taxon>Anthozoa</taxon>
        <taxon>Octocorallia</taxon>
        <taxon>Malacalcyonacea</taxon>
        <taxon>Plexauridae</taxon>
        <taxon>Paramuricea</taxon>
    </lineage>
</organism>
<protein>
    <submittedName>
        <fullName evidence="2">Transposon Tf2-9 poly</fullName>
    </submittedName>
</protein>
<dbReference type="InterPro" id="IPR050951">
    <property type="entry name" value="Retrovirus_Pol_polyprotein"/>
</dbReference>
<name>A0A6S7KFA8_PARCT</name>
<feature type="region of interest" description="Disordered" evidence="1">
    <location>
        <begin position="153"/>
        <end position="201"/>
    </location>
</feature>
<feature type="compositionally biased region" description="Basic and acidic residues" evidence="1">
    <location>
        <begin position="242"/>
        <end position="257"/>
    </location>
</feature>
<dbReference type="PANTHER" id="PTHR37984:SF11">
    <property type="entry name" value="INTEGRASE CATALYTIC DOMAIN-CONTAINING PROTEIN"/>
    <property type="match status" value="1"/>
</dbReference>